<evidence type="ECO:0000256" key="1">
    <source>
        <dbReference type="SAM" id="MobiDB-lite"/>
    </source>
</evidence>
<feature type="non-terminal residue" evidence="2">
    <location>
        <position position="1"/>
    </location>
</feature>
<feature type="compositionally biased region" description="Basic residues" evidence="1">
    <location>
        <begin position="1"/>
        <end position="31"/>
    </location>
</feature>
<accession>S4NZ95</accession>
<protein>
    <submittedName>
        <fullName evidence="2">Uncharacterized protein</fullName>
    </submittedName>
</protein>
<name>S4NZ95_9NEOP</name>
<dbReference type="EMBL" id="GAIX01013490">
    <property type="protein sequence ID" value="JAA79070.1"/>
    <property type="molecule type" value="Transcribed_RNA"/>
</dbReference>
<sequence length="83" mass="9343">ASCARARRPRSAPARRPRRSAAARAHPHSARPRPSPRPPPASSSLALHWDALSSSSLLFWLLRVPNRHVALRQCHVYLEDPQR</sequence>
<reference evidence="2" key="1">
    <citation type="journal article" date="2013" name="BMC Genomics">
        <title>Unscrambling butterfly oogenesis.</title>
        <authorList>
            <person name="Carter J.M."/>
            <person name="Baker S.C."/>
            <person name="Pink R."/>
            <person name="Carter D.R."/>
            <person name="Collins A."/>
            <person name="Tomlin J."/>
            <person name="Gibbs M."/>
            <person name="Breuker C.J."/>
        </authorList>
    </citation>
    <scope>NUCLEOTIDE SEQUENCE</scope>
    <source>
        <tissue evidence="2">Ovary</tissue>
    </source>
</reference>
<reference evidence="2" key="2">
    <citation type="submission" date="2013-05" db="EMBL/GenBank/DDBJ databases">
        <authorList>
            <person name="Carter J.-M."/>
            <person name="Baker S.C."/>
            <person name="Pink R."/>
            <person name="Carter D.R.F."/>
            <person name="Collins A."/>
            <person name="Tomlin J."/>
            <person name="Gibbs M."/>
            <person name="Breuker C.J."/>
        </authorList>
    </citation>
    <scope>NUCLEOTIDE SEQUENCE</scope>
    <source>
        <tissue evidence="2">Ovary</tissue>
    </source>
</reference>
<organism evidence="2">
    <name type="scientific">Pararge aegeria</name>
    <name type="common">speckled wood butterfly</name>
    <dbReference type="NCBI Taxonomy" id="116150"/>
    <lineage>
        <taxon>Eukaryota</taxon>
        <taxon>Metazoa</taxon>
        <taxon>Ecdysozoa</taxon>
        <taxon>Arthropoda</taxon>
        <taxon>Hexapoda</taxon>
        <taxon>Insecta</taxon>
        <taxon>Pterygota</taxon>
        <taxon>Neoptera</taxon>
        <taxon>Endopterygota</taxon>
        <taxon>Lepidoptera</taxon>
        <taxon>Glossata</taxon>
        <taxon>Ditrysia</taxon>
        <taxon>Papilionoidea</taxon>
        <taxon>Nymphalidae</taxon>
        <taxon>Satyrinae</taxon>
        <taxon>Satyrini</taxon>
        <taxon>Parargina</taxon>
        <taxon>Pararge</taxon>
    </lineage>
</organism>
<dbReference type="AlphaFoldDB" id="S4NZ95"/>
<feature type="region of interest" description="Disordered" evidence="1">
    <location>
        <begin position="1"/>
        <end position="44"/>
    </location>
</feature>
<proteinExistence type="predicted"/>
<evidence type="ECO:0000313" key="2">
    <source>
        <dbReference type="EMBL" id="JAA79070.1"/>
    </source>
</evidence>